<dbReference type="Pfam" id="PF00528">
    <property type="entry name" value="BPD_transp_1"/>
    <property type="match status" value="1"/>
</dbReference>
<keyword evidence="6 10" id="KW-0812">Transmembrane</keyword>
<dbReference type="InterPro" id="IPR000515">
    <property type="entry name" value="MetI-like"/>
</dbReference>
<evidence type="ECO:0000256" key="9">
    <source>
        <dbReference type="ARBA" id="ARBA00023136"/>
    </source>
</evidence>
<feature type="transmembrane region" description="Helical" evidence="10">
    <location>
        <begin position="83"/>
        <end position="102"/>
    </location>
</feature>
<dbReference type="Proteomes" id="UP001143304">
    <property type="component" value="Unassembled WGS sequence"/>
</dbReference>
<accession>A0ABT3T998</accession>
<evidence type="ECO:0000313" key="13">
    <source>
        <dbReference type="Proteomes" id="UP001143304"/>
    </source>
</evidence>
<evidence type="ECO:0000259" key="11">
    <source>
        <dbReference type="PROSITE" id="PS50928"/>
    </source>
</evidence>
<keyword evidence="13" id="KW-1185">Reference proteome</keyword>
<evidence type="ECO:0000313" key="12">
    <source>
        <dbReference type="EMBL" id="MCX2978832.1"/>
    </source>
</evidence>
<evidence type="ECO:0000256" key="10">
    <source>
        <dbReference type="RuleBase" id="RU363032"/>
    </source>
</evidence>
<name>A0ABT3T998_9GAMM</name>
<dbReference type="PROSITE" id="PS50928">
    <property type="entry name" value="ABC_TM1"/>
    <property type="match status" value="1"/>
</dbReference>
<dbReference type="Gene3D" id="1.10.3720.10">
    <property type="entry name" value="MetI-like"/>
    <property type="match status" value="1"/>
</dbReference>
<dbReference type="InterPro" id="IPR043429">
    <property type="entry name" value="ArtM/GltK/GlnP/TcyL/YhdX-like"/>
</dbReference>
<feature type="transmembrane region" description="Helical" evidence="10">
    <location>
        <begin position="183"/>
        <end position="205"/>
    </location>
</feature>
<evidence type="ECO:0000256" key="4">
    <source>
        <dbReference type="ARBA" id="ARBA00022448"/>
    </source>
</evidence>
<dbReference type="RefSeq" id="WP_279250523.1">
    <property type="nucleotide sequence ID" value="NZ_SHNO01000001.1"/>
</dbReference>
<reference evidence="12" key="1">
    <citation type="submission" date="2019-02" db="EMBL/GenBank/DDBJ databases">
        <authorList>
            <person name="Li S.-H."/>
        </authorList>
    </citation>
    <scope>NUCLEOTIDE SEQUENCE</scope>
    <source>
        <strain evidence="12">IMCC11814</strain>
    </source>
</reference>
<comment type="function">
    <text evidence="1">Part of the binding-protein-dependent transport system for glutamine; probably responsible for the translocation of the substrate across the membrane.</text>
</comment>
<dbReference type="SUPFAM" id="SSF161098">
    <property type="entry name" value="MetI-like"/>
    <property type="match status" value="1"/>
</dbReference>
<organism evidence="12 13">
    <name type="scientific">Candidatus Marimicrobium litorale</name>
    <dbReference type="NCBI Taxonomy" id="2518991"/>
    <lineage>
        <taxon>Bacteria</taxon>
        <taxon>Pseudomonadati</taxon>
        <taxon>Pseudomonadota</taxon>
        <taxon>Gammaproteobacteria</taxon>
        <taxon>Cellvibrionales</taxon>
        <taxon>Halieaceae</taxon>
        <taxon>Marimicrobium</taxon>
    </lineage>
</organism>
<comment type="similarity">
    <text evidence="3">Belongs to the binding-protein-dependent transport system permease family. HisMQ subfamily.</text>
</comment>
<keyword evidence="4 10" id="KW-0813">Transport</keyword>
<gene>
    <name evidence="12" type="ORF">EYC82_15810</name>
</gene>
<protein>
    <submittedName>
        <fullName evidence="12">Amino acid ABC transporter permease</fullName>
    </submittedName>
</protein>
<keyword evidence="5" id="KW-1003">Cell membrane</keyword>
<evidence type="ECO:0000256" key="3">
    <source>
        <dbReference type="ARBA" id="ARBA00010072"/>
    </source>
</evidence>
<dbReference type="CDD" id="cd06261">
    <property type="entry name" value="TM_PBP2"/>
    <property type="match status" value="1"/>
</dbReference>
<keyword evidence="7" id="KW-0029">Amino-acid transport</keyword>
<feature type="transmembrane region" description="Helical" evidence="10">
    <location>
        <begin position="48"/>
        <end position="71"/>
    </location>
</feature>
<dbReference type="PANTHER" id="PTHR30614">
    <property type="entry name" value="MEMBRANE COMPONENT OF AMINO ACID ABC TRANSPORTER"/>
    <property type="match status" value="1"/>
</dbReference>
<evidence type="ECO:0000256" key="1">
    <source>
        <dbReference type="ARBA" id="ARBA00003159"/>
    </source>
</evidence>
<comment type="caution">
    <text evidence="12">The sequence shown here is derived from an EMBL/GenBank/DDBJ whole genome shotgun (WGS) entry which is preliminary data.</text>
</comment>
<dbReference type="PANTHER" id="PTHR30614:SF20">
    <property type="entry name" value="GLUTAMINE TRANSPORT SYSTEM PERMEASE PROTEIN GLNP"/>
    <property type="match status" value="1"/>
</dbReference>
<evidence type="ECO:0000256" key="6">
    <source>
        <dbReference type="ARBA" id="ARBA00022692"/>
    </source>
</evidence>
<proteinExistence type="inferred from homology"/>
<sequence length="217" mass="23854">MDFAQILSVLGQGVAYTVLVTLACNLTAVLIGLVTVGLRKFESTLLNLVLDIFTYVFRAIPMLVLLFIVYFGLSEFGFRVSPMIAMMLSLGVIAGAYIAEVFRGALHSIDSNEVLAAHASGMNRLQVFIYIEMPQMLRLAMPGMVNEFTTVLKYSPFAYTVGIPEITKQAMALVGTTNQGIEIYLAAGILYFIIYRILLAGLEAIERYFRIPGMAPS</sequence>
<dbReference type="NCBIfam" id="TIGR01726">
    <property type="entry name" value="HEQRo_perm_3TM"/>
    <property type="match status" value="1"/>
</dbReference>
<comment type="subcellular location">
    <subcellularLocation>
        <location evidence="2">Cell inner membrane</location>
        <topology evidence="2">Multi-pass membrane protein</topology>
    </subcellularLocation>
    <subcellularLocation>
        <location evidence="10">Cell membrane</location>
        <topology evidence="10">Multi-pass membrane protein</topology>
    </subcellularLocation>
</comment>
<keyword evidence="9 10" id="KW-0472">Membrane</keyword>
<evidence type="ECO:0000256" key="8">
    <source>
        <dbReference type="ARBA" id="ARBA00022989"/>
    </source>
</evidence>
<evidence type="ECO:0000256" key="7">
    <source>
        <dbReference type="ARBA" id="ARBA00022970"/>
    </source>
</evidence>
<keyword evidence="8 10" id="KW-1133">Transmembrane helix</keyword>
<feature type="transmembrane region" description="Helical" evidence="10">
    <location>
        <begin position="14"/>
        <end position="36"/>
    </location>
</feature>
<dbReference type="InterPro" id="IPR010065">
    <property type="entry name" value="AA_ABC_transptr_permease_3TM"/>
</dbReference>
<evidence type="ECO:0000256" key="5">
    <source>
        <dbReference type="ARBA" id="ARBA00022475"/>
    </source>
</evidence>
<dbReference type="InterPro" id="IPR035906">
    <property type="entry name" value="MetI-like_sf"/>
</dbReference>
<evidence type="ECO:0000256" key="2">
    <source>
        <dbReference type="ARBA" id="ARBA00004429"/>
    </source>
</evidence>
<dbReference type="EMBL" id="SHNO01000001">
    <property type="protein sequence ID" value="MCX2978832.1"/>
    <property type="molecule type" value="Genomic_DNA"/>
</dbReference>
<feature type="domain" description="ABC transmembrane type-1" evidence="11">
    <location>
        <begin position="14"/>
        <end position="202"/>
    </location>
</feature>